<protein>
    <recommendedName>
        <fullName evidence="12">Taste receptor type 2</fullName>
    </recommendedName>
</protein>
<keyword evidence="3 12" id="KW-0919">Taste</keyword>
<comment type="caution">
    <text evidence="14">The sequence shown here is derived from an EMBL/GenBank/DDBJ whole genome shotgun (WGS) entry which is preliminary data.</text>
</comment>
<evidence type="ECO:0000313" key="14">
    <source>
        <dbReference type="EMBL" id="KAG8547852.1"/>
    </source>
</evidence>
<evidence type="ECO:0000256" key="11">
    <source>
        <dbReference type="RuleBase" id="RU004423"/>
    </source>
</evidence>
<evidence type="ECO:0000256" key="12">
    <source>
        <dbReference type="RuleBase" id="RU004424"/>
    </source>
</evidence>
<evidence type="ECO:0000256" key="2">
    <source>
        <dbReference type="ARBA" id="ARBA00007376"/>
    </source>
</evidence>
<keyword evidence="15" id="KW-1185">Reference proteome</keyword>
<keyword evidence="5 12" id="KW-0812">Transmembrane</keyword>
<feature type="transmembrane region" description="Helical" evidence="13">
    <location>
        <begin position="148"/>
        <end position="169"/>
    </location>
</feature>
<dbReference type="Proteomes" id="UP000824782">
    <property type="component" value="Unassembled WGS sequence"/>
</dbReference>
<sequence length="334" mass="37974">MQEHTYNRSTSSYRGVITMMSSTQDLLVVCLFISFLVSRILGNLFILIVHSQNWLKTHDFNPSILIINSIAFINIFFQGTLTFHRVTAFVFLKFYLQSLMVIPVVAILISLTFSSLWCSTCLCFYYCIKIVNFSSSFFYKIKAKIPVLVPWLLIIFIAKSWAIGLTAYWDLYMYINPMTDSTTNNETLIFSYSLNSRCKCIYQIYMLFAAVAFAIILVTAGSIVISLCKHMKRMKKNSEDSGNSRLHSHLSAAKTVTSLFLLYLIFYSSLISVFSEAENNDSFIFILSFVLASCFPTFNSIVLIIGNRKLSDSSKKLLGMRQHLTNAEVTVTAS</sequence>
<evidence type="ECO:0000256" key="4">
    <source>
        <dbReference type="ARBA" id="ARBA00022606"/>
    </source>
</evidence>
<comment type="similarity">
    <text evidence="2 11">Belongs to the G-protein coupled receptor T2R family.</text>
</comment>
<feature type="transmembrane region" description="Helical" evidence="13">
    <location>
        <begin position="101"/>
        <end position="127"/>
    </location>
</feature>
<evidence type="ECO:0000256" key="9">
    <source>
        <dbReference type="ARBA" id="ARBA00023170"/>
    </source>
</evidence>
<evidence type="ECO:0000256" key="6">
    <source>
        <dbReference type="ARBA" id="ARBA00022989"/>
    </source>
</evidence>
<keyword evidence="6 13" id="KW-1133">Transmembrane helix</keyword>
<reference evidence="14" key="1">
    <citation type="thesis" date="2020" institute="ProQuest LLC" country="789 East Eisenhower Parkway, Ann Arbor, MI, USA">
        <title>Comparative Genomics and Chromosome Evolution.</title>
        <authorList>
            <person name="Mudd A.B."/>
        </authorList>
    </citation>
    <scope>NUCLEOTIDE SEQUENCE</scope>
    <source>
        <strain evidence="14">237g6f4</strain>
        <tissue evidence="14">Blood</tissue>
    </source>
</reference>
<keyword evidence="10 12" id="KW-0807">Transducer</keyword>
<evidence type="ECO:0000256" key="1">
    <source>
        <dbReference type="ARBA" id="ARBA00004141"/>
    </source>
</evidence>
<dbReference type="GO" id="GO:0033038">
    <property type="term" value="F:bitter taste receptor activity"/>
    <property type="evidence" value="ECO:0007669"/>
    <property type="project" value="InterPro"/>
</dbReference>
<dbReference type="PANTHER" id="PTHR11394">
    <property type="entry name" value="TASTE RECEPTOR TYPE 2"/>
    <property type="match status" value="1"/>
</dbReference>
<feature type="transmembrane region" description="Helical" evidence="13">
    <location>
        <begin position="204"/>
        <end position="228"/>
    </location>
</feature>
<dbReference type="Gene3D" id="1.20.1070.10">
    <property type="entry name" value="Rhodopsin 7-helix transmembrane proteins"/>
    <property type="match status" value="1"/>
</dbReference>
<evidence type="ECO:0000256" key="3">
    <source>
        <dbReference type="ARBA" id="ARBA00022480"/>
    </source>
</evidence>
<dbReference type="InterPro" id="IPR007960">
    <property type="entry name" value="TAS2R"/>
</dbReference>
<evidence type="ECO:0000313" key="15">
    <source>
        <dbReference type="Proteomes" id="UP000824782"/>
    </source>
</evidence>
<feature type="transmembrane region" description="Helical" evidence="13">
    <location>
        <begin position="60"/>
        <end position="81"/>
    </location>
</feature>
<dbReference type="Pfam" id="PF05296">
    <property type="entry name" value="TAS2R"/>
    <property type="match status" value="1"/>
</dbReference>
<keyword evidence="4 12" id="KW-0716">Sensory transduction</keyword>
<accession>A0AAV6ZFA2</accession>
<feature type="transmembrane region" description="Helical" evidence="13">
    <location>
        <begin position="26"/>
        <end position="48"/>
    </location>
</feature>
<organism evidence="14 15">
    <name type="scientific">Engystomops pustulosus</name>
    <name type="common">Tungara frog</name>
    <name type="synonym">Physalaemus pustulosus</name>
    <dbReference type="NCBI Taxonomy" id="76066"/>
    <lineage>
        <taxon>Eukaryota</taxon>
        <taxon>Metazoa</taxon>
        <taxon>Chordata</taxon>
        <taxon>Craniata</taxon>
        <taxon>Vertebrata</taxon>
        <taxon>Euteleostomi</taxon>
        <taxon>Amphibia</taxon>
        <taxon>Batrachia</taxon>
        <taxon>Anura</taxon>
        <taxon>Neobatrachia</taxon>
        <taxon>Hyloidea</taxon>
        <taxon>Leptodactylidae</taxon>
        <taxon>Leiuperinae</taxon>
        <taxon>Engystomops</taxon>
    </lineage>
</organism>
<evidence type="ECO:0000256" key="8">
    <source>
        <dbReference type="ARBA" id="ARBA00023136"/>
    </source>
</evidence>
<evidence type="ECO:0000256" key="5">
    <source>
        <dbReference type="ARBA" id="ARBA00022692"/>
    </source>
</evidence>
<comment type="subcellular location">
    <subcellularLocation>
        <location evidence="1 12">Membrane</location>
        <topology evidence="1 12">Multi-pass membrane protein</topology>
    </subcellularLocation>
</comment>
<keyword evidence="8 12" id="KW-0472">Membrane</keyword>
<dbReference type="GO" id="GO:0016020">
    <property type="term" value="C:membrane"/>
    <property type="evidence" value="ECO:0007669"/>
    <property type="project" value="UniProtKB-SubCell"/>
</dbReference>
<evidence type="ECO:0000256" key="13">
    <source>
        <dbReference type="SAM" id="Phobius"/>
    </source>
</evidence>
<evidence type="ECO:0000256" key="10">
    <source>
        <dbReference type="ARBA" id="ARBA00023224"/>
    </source>
</evidence>
<dbReference type="SUPFAM" id="SSF81321">
    <property type="entry name" value="Family A G protein-coupled receptor-like"/>
    <property type="match status" value="1"/>
</dbReference>
<keyword evidence="9 12" id="KW-0675">Receptor</keyword>
<dbReference type="GO" id="GO:0004930">
    <property type="term" value="F:G protein-coupled receptor activity"/>
    <property type="evidence" value="ECO:0007669"/>
    <property type="project" value="UniProtKB-KW"/>
</dbReference>
<keyword evidence="7 12" id="KW-0297">G-protein coupled receptor</keyword>
<feature type="transmembrane region" description="Helical" evidence="13">
    <location>
        <begin position="283"/>
        <end position="306"/>
    </location>
</feature>
<feature type="transmembrane region" description="Helical" evidence="13">
    <location>
        <begin position="249"/>
        <end position="271"/>
    </location>
</feature>
<evidence type="ECO:0000256" key="7">
    <source>
        <dbReference type="ARBA" id="ARBA00023040"/>
    </source>
</evidence>
<gene>
    <name evidence="14" type="ORF">GDO81_027313</name>
</gene>
<proteinExistence type="inferred from homology"/>
<name>A0AAV6ZFA2_ENGPU</name>
<dbReference type="AlphaFoldDB" id="A0AAV6ZFA2"/>
<dbReference type="EMBL" id="WNYA01000589">
    <property type="protein sequence ID" value="KAG8547852.1"/>
    <property type="molecule type" value="Genomic_DNA"/>
</dbReference>
<dbReference type="PANTHER" id="PTHR11394:SF144">
    <property type="entry name" value="TASTE RECEPTOR TYPE 2"/>
    <property type="match status" value="1"/>
</dbReference>